<keyword evidence="2" id="KW-1185">Reference proteome</keyword>
<reference evidence="2" key="1">
    <citation type="submission" date="2023-07" db="EMBL/GenBank/DDBJ databases">
        <title>Paracoccus sp. MBLB3053 whole genome sequence.</title>
        <authorList>
            <person name="Hwang C.Y."/>
            <person name="Cho E.-S."/>
            <person name="Seo M.-J."/>
        </authorList>
    </citation>
    <scope>NUCLEOTIDE SEQUENCE [LARGE SCALE GENOMIC DNA]</scope>
    <source>
        <strain evidence="2">MBLB3053</strain>
    </source>
</reference>
<gene>
    <name evidence="1" type="ORF">RGQ15_21465</name>
</gene>
<organism evidence="1 2">
    <name type="scientific">Paracoccus aurantius</name>
    <dbReference type="NCBI Taxonomy" id="3073814"/>
    <lineage>
        <taxon>Bacteria</taxon>
        <taxon>Pseudomonadati</taxon>
        <taxon>Pseudomonadota</taxon>
        <taxon>Alphaproteobacteria</taxon>
        <taxon>Rhodobacterales</taxon>
        <taxon>Paracoccaceae</taxon>
        <taxon>Paracoccus</taxon>
    </lineage>
</organism>
<dbReference type="EMBL" id="JAVQLW010000005">
    <property type="protein sequence ID" value="MDS9470125.1"/>
    <property type="molecule type" value="Genomic_DNA"/>
</dbReference>
<dbReference type="Proteomes" id="UP001269144">
    <property type="component" value="Unassembled WGS sequence"/>
</dbReference>
<dbReference type="RefSeq" id="WP_311162936.1">
    <property type="nucleotide sequence ID" value="NZ_JAVQLW010000005.1"/>
</dbReference>
<name>A0ABU2HYK5_9RHOB</name>
<sequence length="688" mass="73935">MSETGAFLYDSLPQVYRSRDADQGYPLKSFLNVLGEQGDVLWDEAMRLYDNQFIETCDDWLVPYIGALVGYRPVHDIGAVSQRALVGRWLALIRSKGTAATLEEVARGATGWPARVVEEFRLLSHPQFMNHLRPQVHGALDLRHAQRCEAIGGAFDDAHATVDVGRIPRHEGQRNIANLSIWLWRLQAQEFPRHDAVEIGPRRYAAHPLGLDVQAFNLPLTEADRRSLALRPHLPVPMGRRELGAELADFHPRAFRIWVDGAEIVPPALVICNLEDDGPGWAHAPAVAVAFDPLLGRIATPSASAVPTRVEVMLHTGFPGDIGGGAYGRAAAFASGVADTIASGDDLQAAVDASAQGGVVEISDSATFDGSFAIAADPDALFELRAADGQRPSLRLTAPLEISGGTGSEVTLDGLLIGGAPVVVPAAGNELRRLSLRHVTLVPGLSAAADGAPVSPTEPSLVIEASNVIVEIESSVVGGIRCHPSTVFVARDSAIDACEPSNVAIAGLDHLSPAGQVTLEEVTVIGKLAVHAFTLVSNSILIARLAPADSWTLAVEAEDTQRGCARFSWIPPGSRVPRRYRCQPSLALGEAIRAAEEANPLLTDPERAAIRTRILARIVPGFVQRQWPRPAYLQLLTSSPTAIRTGADDEGEMGVWHHIHQPQRESNLSTRLEEFVPNGLEASFFYAT</sequence>
<comment type="caution">
    <text evidence="1">The sequence shown here is derived from an EMBL/GenBank/DDBJ whole genome shotgun (WGS) entry which is preliminary data.</text>
</comment>
<evidence type="ECO:0000313" key="1">
    <source>
        <dbReference type="EMBL" id="MDS9470125.1"/>
    </source>
</evidence>
<evidence type="ECO:0008006" key="3">
    <source>
        <dbReference type="Google" id="ProtNLM"/>
    </source>
</evidence>
<protein>
    <recommendedName>
        <fullName evidence="3">Phage tail protein</fullName>
    </recommendedName>
</protein>
<accession>A0ABU2HYK5</accession>
<evidence type="ECO:0000313" key="2">
    <source>
        <dbReference type="Proteomes" id="UP001269144"/>
    </source>
</evidence>
<proteinExistence type="predicted"/>